<dbReference type="SUPFAM" id="SSF81383">
    <property type="entry name" value="F-box domain"/>
    <property type="match status" value="1"/>
</dbReference>
<organism evidence="1 2">
    <name type="scientific">Aureobasidium uvarum</name>
    <dbReference type="NCBI Taxonomy" id="2773716"/>
    <lineage>
        <taxon>Eukaryota</taxon>
        <taxon>Fungi</taxon>
        <taxon>Dikarya</taxon>
        <taxon>Ascomycota</taxon>
        <taxon>Pezizomycotina</taxon>
        <taxon>Dothideomycetes</taxon>
        <taxon>Dothideomycetidae</taxon>
        <taxon>Dothideales</taxon>
        <taxon>Saccotheciaceae</taxon>
        <taxon>Aureobasidium</taxon>
    </lineage>
</organism>
<protein>
    <recommendedName>
        <fullName evidence="3">F-box domain-containing protein</fullName>
    </recommendedName>
</protein>
<evidence type="ECO:0000313" key="2">
    <source>
        <dbReference type="Proteomes" id="UP000745764"/>
    </source>
</evidence>
<comment type="caution">
    <text evidence="1">The sequence shown here is derived from an EMBL/GenBank/DDBJ whole genome shotgun (WGS) entry which is preliminary data.</text>
</comment>
<sequence>MANLPCTVIPPTPGLPYHLPDEILICIAQLTDNEDLSNIRAVSKLFHDETQDRFADPYFTNAYCPATPTGLAHLIKISQLPLLSQKVRSVLGLSQALPGQKGRSSIVSGSRALWKAYDDITIPMQARNFAIVLIDDLSLRGQNEATMDYASHLTSYCDPQQFTVDVQDSATPT</sequence>
<dbReference type="InterPro" id="IPR036047">
    <property type="entry name" value="F-box-like_dom_sf"/>
</dbReference>
<dbReference type="AlphaFoldDB" id="A0A9N8KLA0"/>
<name>A0A9N8KLA0_9PEZI</name>
<dbReference type="EMBL" id="CAINUL010000014">
    <property type="protein sequence ID" value="CAD0111864.1"/>
    <property type="molecule type" value="Genomic_DNA"/>
</dbReference>
<reference evidence="1" key="1">
    <citation type="submission" date="2020-06" db="EMBL/GenBank/DDBJ databases">
        <authorList>
            <person name="Onetto C."/>
        </authorList>
    </citation>
    <scope>NUCLEOTIDE SEQUENCE</scope>
</reference>
<gene>
    <name evidence="1" type="ORF">AWRI4620_LOCUS6119</name>
</gene>
<accession>A0A9N8KLA0</accession>
<proteinExistence type="predicted"/>
<keyword evidence="2" id="KW-1185">Reference proteome</keyword>
<dbReference type="Proteomes" id="UP000745764">
    <property type="component" value="Unassembled WGS sequence"/>
</dbReference>
<evidence type="ECO:0008006" key="3">
    <source>
        <dbReference type="Google" id="ProtNLM"/>
    </source>
</evidence>
<dbReference type="OrthoDB" id="10509392at2759"/>
<evidence type="ECO:0000313" key="1">
    <source>
        <dbReference type="EMBL" id="CAD0111864.1"/>
    </source>
</evidence>